<accession>A0ACA9MF82</accession>
<dbReference type="EMBL" id="CAJVQC010007934">
    <property type="protein sequence ID" value="CAG8585789.1"/>
    <property type="molecule type" value="Genomic_DNA"/>
</dbReference>
<gene>
    <name evidence="1" type="ORF">RPERSI_LOCUS5336</name>
</gene>
<feature type="non-terminal residue" evidence="1">
    <location>
        <position position="62"/>
    </location>
</feature>
<comment type="caution">
    <text evidence="1">The sequence shown here is derived from an EMBL/GenBank/DDBJ whole genome shotgun (WGS) entry which is preliminary data.</text>
</comment>
<reference evidence="1" key="1">
    <citation type="submission" date="2021-06" db="EMBL/GenBank/DDBJ databases">
        <authorList>
            <person name="Kallberg Y."/>
            <person name="Tangrot J."/>
            <person name="Rosling A."/>
        </authorList>
    </citation>
    <scope>NUCLEOTIDE SEQUENCE</scope>
    <source>
        <strain evidence="1">MA461A</strain>
    </source>
</reference>
<proteinExistence type="predicted"/>
<evidence type="ECO:0000313" key="2">
    <source>
        <dbReference type="Proteomes" id="UP000789920"/>
    </source>
</evidence>
<organism evidence="1 2">
    <name type="scientific">Racocetra persica</name>
    <dbReference type="NCBI Taxonomy" id="160502"/>
    <lineage>
        <taxon>Eukaryota</taxon>
        <taxon>Fungi</taxon>
        <taxon>Fungi incertae sedis</taxon>
        <taxon>Mucoromycota</taxon>
        <taxon>Glomeromycotina</taxon>
        <taxon>Glomeromycetes</taxon>
        <taxon>Diversisporales</taxon>
        <taxon>Gigasporaceae</taxon>
        <taxon>Racocetra</taxon>
    </lineage>
</organism>
<keyword evidence="2" id="KW-1185">Reference proteome</keyword>
<name>A0ACA9MF82_9GLOM</name>
<dbReference type="Proteomes" id="UP000789920">
    <property type="component" value="Unassembled WGS sequence"/>
</dbReference>
<sequence>MDIIEYDNESVDEYMDQYLEGEGEGEGGHHVRFVEPEKETPLYYVEEAKQALIDLKSVVKEP</sequence>
<evidence type="ECO:0000313" key="1">
    <source>
        <dbReference type="EMBL" id="CAG8585789.1"/>
    </source>
</evidence>
<protein>
    <submittedName>
        <fullName evidence="1">974_t:CDS:1</fullName>
    </submittedName>
</protein>